<gene>
    <name evidence="1" type="ORF">LPTSP2_17220</name>
</gene>
<keyword evidence="2" id="KW-1185">Reference proteome</keyword>
<dbReference type="InterPro" id="IPR058080">
    <property type="entry name" value="LBF_1011-like"/>
</dbReference>
<reference evidence="2" key="1">
    <citation type="journal article" date="2019" name="Microbiol. Immunol.">
        <title>Molecular and phenotypic characterization of Leptospira johnsonii sp. nov., Leptospira ellinghausenii sp. nov. and Leptospira ryugenii sp. nov. isolated from soil and water in Japan.</title>
        <authorList>
            <person name="Masuzawa T."/>
            <person name="Saito M."/>
            <person name="Nakao R."/>
            <person name="Nikaido Y."/>
            <person name="Matsumoto M."/>
            <person name="Ogawa M."/>
            <person name="Yokoyama M."/>
            <person name="Hidaka Y."/>
            <person name="Tomita J."/>
            <person name="Sakakibara K."/>
            <person name="Suzuki K."/>
            <person name="Yasuda S."/>
            <person name="Sato H."/>
            <person name="Yamaguchi M."/>
            <person name="Yoshida S.I."/>
            <person name="Koizumi N."/>
            <person name="Kawamura Y."/>
        </authorList>
    </citation>
    <scope>NUCLEOTIDE SEQUENCE [LARGE SCALE GENOMIC DNA]</scope>
    <source>
        <strain evidence="2">E18</strain>
    </source>
</reference>
<dbReference type="EMBL" id="BFAZ01000009">
    <property type="protein sequence ID" value="GBF42435.1"/>
    <property type="molecule type" value="Genomic_DNA"/>
</dbReference>
<name>A0A2P2DCV3_9LEPT</name>
<organism evidence="1 2">
    <name type="scientific">Leptospira ellinghausenii</name>
    <dbReference type="NCBI Taxonomy" id="1917822"/>
    <lineage>
        <taxon>Bacteria</taxon>
        <taxon>Pseudomonadati</taxon>
        <taxon>Spirochaetota</taxon>
        <taxon>Spirochaetia</taxon>
        <taxon>Leptospirales</taxon>
        <taxon>Leptospiraceae</taxon>
        <taxon>Leptospira</taxon>
    </lineage>
</organism>
<evidence type="ECO:0000313" key="1">
    <source>
        <dbReference type="EMBL" id="GBF42435.1"/>
    </source>
</evidence>
<dbReference type="AlphaFoldDB" id="A0A2P2DCV3"/>
<sequence length="399" mass="47403">MSLQTEYKLRWPEYRIEFHPTEEIPKKGSLQELWPDLRAFFSGNQSRFANYLFYLSTDFSGGFSLCSVLSENDASLRFHDPVLQSPTAFPKTSFERIWKLCQNREFEEMEREDWELIGYGLLYEGNVPEFRKWVLTTKEFFGQSDDNRRFLTLLGWEYSEVPFESSILHMLVEYAKGKFERIHFPTLVDAALLESHWQLVGVLFHAIELGLLPEKESFRVWKFMIGFYDEWESWEKEKFQLVSYGKIPPFSALRYAKRYLPHPDFLKYQTNLETELRGDWMSGNEFGYELSHTMNPCIDTVVRFKNEGEQFERELTAEYNLKPYSYLIPLQLACIQFVKKEYDQFLKLYQKSGRLKHLPLALNLYWRVLLEKGDNNLSSAIKRSLENGHESITLPEGWE</sequence>
<dbReference type="NCBIfam" id="NF047757">
    <property type="entry name" value="LBF_1011_fam"/>
    <property type="match status" value="1"/>
</dbReference>
<comment type="caution">
    <text evidence="1">The sequence shown here is derived from an EMBL/GenBank/DDBJ whole genome shotgun (WGS) entry which is preliminary data.</text>
</comment>
<dbReference type="Proteomes" id="UP000245206">
    <property type="component" value="Unassembled WGS sequence"/>
</dbReference>
<protein>
    <submittedName>
        <fullName evidence="1">Uncharacterized protein</fullName>
    </submittedName>
</protein>
<dbReference type="OrthoDB" id="316332at2"/>
<accession>A0A2P2DCV3</accession>
<evidence type="ECO:0000313" key="2">
    <source>
        <dbReference type="Proteomes" id="UP000245206"/>
    </source>
</evidence>
<dbReference type="RefSeq" id="WP_108959556.1">
    <property type="nucleotide sequence ID" value="NZ_BFAZ01000009.1"/>
</dbReference>
<proteinExistence type="predicted"/>